<comment type="similarity">
    <text evidence="2">Belongs to the threonine aldolase family.</text>
</comment>
<dbReference type="SUPFAM" id="SSF53383">
    <property type="entry name" value="PLP-dependent transferases"/>
    <property type="match status" value="1"/>
</dbReference>
<dbReference type="RefSeq" id="WP_069702208.1">
    <property type="nucleotide sequence ID" value="NZ_MJAT01000022.1"/>
</dbReference>
<dbReference type="InterPro" id="IPR001597">
    <property type="entry name" value="ArAA_b-elim_lyase/Thr_aldolase"/>
</dbReference>
<feature type="domain" description="Aromatic amino acid beta-eliminating lyase/threonine aldolase" evidence="4">
    <location>
        <begin position="5"/>
        <end position="311"/>
    </location>
</feature>
<dbReference type="GO" id="GO:0006520">
    <property type="term" value="P:amino acid metabolic process"/>
    <property type="evidence" value="ECO:0007669"/>
    <property type="project" value="InterPro"/>
</dbReference>
<keyword evidence="3" id="KW-0663">Pyridoxal phosphate</keyword>
<dbReference type="Pfam" id="PF01212">
    <property type="entry name" value="Beta_elim_lyase"/>
    <property type="match status" value="1"/>
</dbReference>
<dbReference type="GO" id="GO:0016829">
    <property type="term" value="F:lyase activity"/>
    <property type="evidence" value="ECO:0007669"/>
    <property type="project" value="InterPro"/>
</dbReference>
<dbReference type="Gene3D" id="3.40.640.10">
    <property type="entry name" value="Type I PLP-dependent aspartate aminotransferase-like (Major domain)"/>
    <property type="match status" value="1"/>
</dbReference>
<dbReference type="PANTHER" id="PTHR48097:SF5">
    <property type="entry name" value="LOW SPECIFICITY L-THREONINE ALDOLASE"/>
    <property type="match status" value="1"/>
</dbReference>
<reference evidence="5 6" key="1">
    <citation type="submission" date="2016-09" db="EMBL/GenBank/DDBJ databases">
        <title>Desulfuribacillus arsenicus sp. nov., an obligately anaerobic, dissimilatory arsenic- and antimonate-reducing bacterium isolated from anoxic sediments.</title>
        <authorList>
            <person name="Abin C.A."/>
            <person name="Hollibaugh J.T."/>
        </authorList>
    </citation>
    <scope>NUCLEOTIDE SEQUENCE [LARGE SCALE GENOMIC DNA]</scope>
    <source>
        <strain evidence="5 6">MLFW-2</strain>
    </source>
</reference>
<comment type="cofactor">
    <cofactor evidence="1">
        <name>pyridoxal 5'-phosphate</name>
        <dbReference type="ChEBI" id="CHEBI:597326"/>
    </cofactor>
</comment>
<dbReference type="CDD" id="cd06502">
    <property type="entry name" value="TA_like"/>
    <property type="match status" value="1"/>
</dbReference>
<dbReference type="EMBL" id="MJAT01000022">
    <property type="protein sequence ID" value="OEH85382.1"/>
    <property type="molecule type" value="Genomic_DNA"/>
</dbReference>
<keyword evidence="6" id="KW-1185">Reference proteome</keyword>
<evidence type="ECO:0000256" key="2">
    <source>
        <dbReference type="ARBA" id="ARBA00006966"/>
    </source>
</evidence>
<accession>A0A1E5L5E2</accession>
<dbReference type="Proteomes" id="UP000095255">
    <property type="component" value="Unassembled WGS sequence"/>
</dbReference>
<dbReference type="InterPro" id="IPR015422">
    <property type="entry name" value="PyrdxlP-dep_Trfase_small"/>
</dbReference>
<gene>
    <name evidence="5" type="ORF">BHU72_04645</name>
</gene>
<name>A0A1E5L5E2_9FIRM</name>
<organism evidence="5 6">
    <name type="scientific">Desulfuribacillus stibiiarsenatis</name>
    <dbReference type="NCBI Taxonomy" id="1390249"/>
    <lineage>
        <taxon>Bacteria</taxon>
        <taxon>Bacillati</taxon>
        <taxon>Bacillota</taxon>
        <taxon>Desulfuribacillia</taxon>
        <taxon>Desulfuribacillales</taxon>
        <taxon>Desulfuribacillaceae</taxon>
        <taxon>Desulfuribacillus</taxon>
    </lineage>
</organism>
<protein>
    <submittedName>
        <fullName evidence="5">Threonine aldolase</fullName>
    </submittedName>
</protein>
<dbReference type="OrthoDB" id="9774495at2"/>
<dbReference type="InterPro" id="IPR015424">
    <property type="entry name" value="PyrdxlP-dep_Trfase"/>
</dbReference>
<dbReference type="STRING" id="1390249.BHU72_04645"/>
<evidence type="ECO:0000256" key="3">
    <source>
        <dbReference type="ARBA" id="ARBA00022898"/>
    </source>
</evidence>
<dbReference type="InterPro" id="IPR015421">
    <property type="entry name" value="PyrdxlP-dep_Trfase_major"/>
</dbReference>
<evidence type="ECO:0000313" key="5">
    <source>
        <dbReference type="EMBL" id="OEH85382.1"/>
    </source>
</evidence>
<dbReference type="AlphaFoldDB" id="A0A1E5L5E2"/>
<evidence type="ECO:0000256" key="1">
    <source>
        <dbReference type="ARBA" id="ARBA00001933"/>
    </source>
</evidence>
<evidence type="ECO:0000259" key="4">
    <source>
        <dbReference type="Pfam" id="PF01212"/>
    </source>
</evidence>
<sequence>MKPSFASDNYAPVHPFVMEALIEANHGHVPAYGNDQYTQAAIEAFKDIFGADIEVFFVYNGTGANTIGLTTITRSYHGVLVANTGHINVDECGAPEKFTGCKLLDIESDSGKLTVEQMQPYLHKLGEQHHSQPRVISITQGTEYGTVYSIDEIQEISDFAKQNNLLLHMDGARIANAVASQLQSIDQGHNEYDTTNQERYQWGIKLLKGMTKDAGVDVLSFGGTKNGMMFGEAVIFFNTALAHEFRFFRKQGMQLHSKMRYIGAQFQELLKNHLWLQNSLHANAMAQLLANQLRKYPKIQITQPVQANVIFATIPQEMLDILSEQFHFYVWNPDCLEVRWMTSFDTTVEDIQRFIKTIADYYAVALD</sequence>
<comment type="caution">
    <text evidence="5">The sequence shown here is derived from an EMBL/GenBank/DDBJ whole genome shotgun (WGS) entry which is preliminary data.</text>
</comment>
<dbReference type="PANTHER" id="PTHR48097">
    <property type="entry name" value="L-THREONINE ALDOLASE-RELATED"/>
    <property type="match status" value="1"/>
</dbReference>
<proteinExistence type="inferred from homology"/>
<evidence type="ECO:0000313" key="6">
    <source>
        <dbReference type="Proteomes" id="UP000095255"/>
    </source>
</evidence>
<dbReference type="Gene3D" id="3.90.1150.10">
    <property type="entry name" value="Aspartate Aminotransferase, domain 1"/>
    <property type="match status" value="1"/>
</dbReference>